<dbReference type="Gene3D" id="1.20.1050.130">
    <property type="match status" value="1"/>
</dbReference>
<dbReference type="FunFam" id="3.30.70.1010:FF:000001">
    <property type="entry name" value="Elongation factor 1-gamma 1"/>
    <property type="match status" value="1"/>
</dbReference>
<dbReference type="PANTHER" id="PTHR43986:SF1">
    <property type="entry name" value="ELONGATION FACTOR 1-GAMMA"/>
    <property type="match status" value="1"/>
</dbReference>
<evidence type="ECO:0000256" key="3">
    <source>
        <dbReference type="PROSITE-ProRule" id="PRU00519"/>
    </source>
</evidence>
<protein>
    <submittedName>
        <fullName evidence="6">Elongation factor 1-gamma</fullName>
    </submittedName>
</protein>
<dbReference type="GO" id="GO:0005634">
    <property type="term" value="C:nucleus"/>
    <property type="evidence" value="ECO:0007669"/>
    <property type="project" value="TreeGrafter"/>
</dbReference>
<evidence type="ECO:0000259" key="5">
    <source>
        <dbReference type="PROSITE" id="PS50405"/>
    </source>
</evidence>
<dbReference type="SUPFAM" id="SSF47616">
    <property type="entry name" value="GST C-terminal domain-like"/>
    <property type="match status" value="1"/>
</dbReference>
<dbReference type="Gene3D" id="3.30.70.1010">
    <property type="entry name" value="Translation elongation factor EF1B, gamma chain, conserved domain"/>
    <property type="match status" value="1"/>
</dbReference>
<dbReference type="GO" id="GO:0003746">
    <property type="term" value="F:translation elongation factor activity"/>
    <property type="evidence" value="ECO:0007669"/>
    <property type="project" value="UniProtKB-UniRule"/>
</dbReference>
<proteinExistence type="predicted"/>
<reference evidence="6" key="1">
    <citation type="submission" date="2022-07" db="EMBL/GenBank/DDBJ databases">
        <title>Evaluation of T. orientalis genome assembly methods using nanopore sequencing and analysis of variation between genomes.</title>
        <authorList>
            <person name="Yam J."/>
            <person name="Micallef M.L."/>
            <person name="Liu M."/>
            <person name="Djordjevic S.P."/>
            <person name="Bogema D.R."/>
            <person name="Jenkins C."/>
        </authorList>
    </citation>
    <scope>NUCLEOTIDE SEQUENCE</scope>
    <source>
        <strain evidence="6">Goon Nure</strain>
    </source>
</reference>
<dbReference type="Proteomes" id="UP000244811">
    <property type="component" value="Chromosome 4"/>
</dbReference>
<evidence type="ECO:0000256" key="1">
    <source>
        <dbReference type="ARBA" id="ARBA00022768"/>
    </source>
</evidence>
<accession>A0A976ME02</accession>
<dbReference type="PANTHER" id="PTHR43986">
    <property type="entry name" value="ELONGATION FACTOR 1-GAMMA"/>
    <property type="match status" value="1"/>
</dbReference>
<dbReference type="PROSITE" id="PS50405">
    <property type="entry name" value="GST_CTER"/>
    <property type="match status" value="1"/>
</dbReference>
<dbReference type="InterPro" id="IPR050802">
    <property type="entry name" value="EF-GSTs"/>
</dbReference>
<dbReference type="GO" id="GO:0005737">
    <property type="term" value="C:cytoplasm"/>
    <property type="evidence" value="ECO:0007669"/>
    <property type="project" value="TreeGrafter"/>
</dbReference>
<dbReference type="InterPro" id="IPR010987">
    <property type="entry name" value="Glutathione-S-Trfase_C-like"/>
</dbReference>
<evidence type="ECO:0000313" key="6">
    <source>
        <dbReference type="EMBL" id="UKK02735.2"/>
    </source>
</evidence>
<evidence type="ECO:0000259" key="4">
    <source>
        <dbReference type="PROSITE" id="PS50040"/>
    </source>
</evidence>
<dbReference type="PROSITE" id="PS50040">
    <property type="entry name" value="EF1G_C"/>
    <property type="match status" value="1"/>
</dbReference>
<name>A0A976ME02_THEOR</name>
<organism evidence="6 7">
    <name type="scientific">Theileria orientalis</name>
    <dbReference type="NCBI Taxonomy" id="68886"/>
    <lineage>
        <taxon>Eukaryota</taxon>
        <taxon>Sar</taxon>
        <taxon>Alveolata</taxon>
        <taxon>Apicomplexa</taxon>
        <taxon>Aconoidasida</taxon>
        <taxon>Piroplasmida</taxon>
        <taxon>Theileriidae</taxon>
        <taxon>Theileria</taxon>
    </lineage>
</organism>
<feature type="domain" description="GST C-terminal" evidence="5">
    <location>
        <begin position="68"/>
        <end position="218"/>
    </location>
</feature>
<feature type="domain" description="EF-1-gamma C-terminal" evidence="4">
    <location>
        <begin position="218"/>
        <end position="379"/>
    </location>
</feature>
<keyword evidence="2 3" id="KW-0648">Protein biosynthesis</keyword>
<dbReference type="InterPro" id="IPR036433">
    <property type="entry name" value="EF1B_G_C_sf"/>
</dbReference>
<sequence>MKVVGVDVDDYGTKCVLATAAWSDLKFDFEASKGVCCSSTCEKDAFSELKHAVTLVQDNDLGTFCGHVSVCRHLMDLVCRGTDDKSVFVKGDSSSWIEFFYLRLEIESKLDTKSVVTKGDNSDLSKVVRAMNKYLATATFLVGEKLGPSDLVFAVTLEHLIHHKRVDASFLESELLHVARFLRTVKASDKYHKFLDMVERFRTPEAKAEPAAEPAKKVKNPLDLLPPSSFSLDQWKKTYSNCKGDLYTGVMPWFWSNFDPEGFSLYLMVYNKLEDECKSEVFTSNMLSGFLQRFENDLRHYSFAVLNVLGAHGNFDIKGVWLVRGTELPPLVTEHPSYEFHTFTKLDPGNPAHRKVVDDYFCACDDIDGVPIADCKVWK</sequence>
<dbReference type="Pfam" id="PF00647">
    <property type="entry name" value="EF1G"/>
    <property type="match status" value="1"/>
</dbReference>
<dbReference type="EMBL" id="CP056072">
    <property type="protein sequence ID" value="UKK02735.2"/>
    <property type="molecule type" value="Genomic_DNA"/>
</dbReference>
<dbReference type="SUPFAM" id="SSF89942">
    <property type="entry name" value="eEF1-gamma domain"/>
    <property type="match status" value="1"/>
</dbReference>
<dbReference type="AlphaFoldDB" id="A0A976ME02"/>
<keyword evidence="1 3" id="KW-0251">Elongation factor</keyword>
<dbReference type="SMART" id="SM01183">
    <property type="entry name" value="EF1G"/>
    <property type="match status" value="1"/>
</dbReference>
<evidence type="ECO:0000313" key="7">
    <source>
        <dbReference type="Proteomes" id="UP000244811"/>
    </source>
</evidence>
<evidence type="ECO:0000256" key="2">
    <source>
        <dbReference type="ARBA" id="ARBA00022917"/>
    </source>
</evidence>
<dbReference type="InterPro" id="IPR036282">
    <property type="entry name" value="Glutathione-S-Trfase_C_sf"/>
</dbReference>
<dbReference type="InterPro" id="IPR001662">
    <property type="entry name" value="EF1B_G_C"/>
</dbReference>
<gene>
    <name evidence="6" type="ORF">MACK_002832</name>
</gene>